<protein>
    <recommendedName>
        <fullName evidence="3">Aspartic peptidase DDI1-type domain-containing protein</fullName>
    </recommendedName>
</protein>
<dbReference type="Gramene" id="ERM93990">
    <property type="protein sequence ID" value="ERM93990"/>
    <property type="gene ID" value="AMTR_s00136p00064270"/>
</dbReference>
<dbReference type="HOGENOM" id="CLU_995143_0_0_1"/>
<dbReference type="PANTHER" id="PTHR12917:SF18">
    <property type="entry name" value="DNA DAMAGE-INDUCIBLE PROTEIN 1-LIKE"/>
    <property type="match status" value="1"/>
</dbReference>
<dbReference type="PANTHER" id="PTHR12917">
    <property type="entry name" value="ASPARTYL PROTEASE DDI-RELATED"/>
    <property type="match status" value="1"/>
</dbReference>
<dbReference type="Proteomes" id="UP000017836">
    <property type="component" value="Unassembled WGS sequence"/>
</dbReference>
<sequence length="280" mass="31564">MESVQFLNMRKAETERPKAPNKGLMYVEAQINEKTTKATIDTSATHNFVSKDEANRLGLQIVKETGWVKAVNSEAQPIHGTPHGVNICQGPWSGKVDLYVVPMDDYQVVLGMDFLSRVKVALMPFVKSMCIMEEGTPCMVPLVQGAKINCKTLSPHRRAVDRETRLDLRANESALGHVKVAPSKARKTLEKETKGSQGQTNPVHIKVVRRRWLTGRYTDGDHGVRVWLSKDRQLEGQVGSKHKRYGASKTRTHHERIAMRALQNYVRESVMPQIFCYALC</sequence>
<dbReference type="SUPFAM" id="SSF50630">
    <property type="entry name" value="Acid proteases"/>
    <property type="match status" value="1"/>
</dbReference>
<evidence type="ECO:0000313" key="2">
    <source>
        <dbReference type="Proteomes" id="UP000017836"/>
    </source>
</evidence>
<reference evidence="2" key="1">
    <citation type="journal article" date="2013" name="Science">
        <title>The Amborella genome and the evolution of flowering plants.</title>
        <authorList>
            <consortium name="Amborella Genome Project"/>
        </authorList>
    </citation>
    <scope>NUCLEOTIDE SEQUENCE [LARGE SCALE GENOMIC DNA]</scope>
</reference>
<evidence type="ECO:0000313" key="1">
    <source>
        <dbReference type="EMBL" id="ERM93990.1"/>
    </source>
</evidence>
<proteinExistence type="predicted"/>
<gene>
    <name evidence="1" type="ORF">AMTR_s00136p00064270</name>
</gene>
<dbReference type="InterPro" id="IPR021109">
    <property type="entry name" value="Peptidase_aspartic_dom_sf"/>
</dbReference>
<keyword evidence="2" id="KW-1185">Reference proteome</keyword>
<dbReference type="eggNOG" id="ENOG502S84U">
    <property type="taxonomic scope" value="Eukaryota"/>
</dbReference>
<dbReference type="CDD" id="cd00303">
    <property type="entry name" value="retropepsin_like"/>
    <property type="match status" value="1"/>
</dbReference>
<organism evidence="1 2">
    <name type="scientific">Amborella trichopoda</name>
    <dbReference type="NCBI Taxonomy" id="13333"/>
    <lineage>
        <taxon>Eukaryota</taxon>
        <taxon>Viridiplantae</taxon>
        <taxon>Streptophyta</taxon>
        <taxon>Embryophyta</taxon>
        <taxon>Tracheophyta</taxon>
        <taxon>Spermatophyta</taxon>
        <taxon>Magnoliopsida</taxon>
        <taxon>Amborellales</taxon>
        <taxon>Amborellaceae</taxon>
        <taxon>Amborella</taxon>
    </lineage>
</organism>
<dbReference type="Gene3D" id="2.40.70.10">
    <property type="entry name" value="Acid Proteases"/>
    <property type="match status" value="1"/>
</dbReference>
<dbReference type="AlphaFoldDB" id="W1NFN4"/>
<dbReference type="Pfam" id="PF13975">
    <property type="entry name" value="gag-asp_proteas"/>
    <property type="match status" value="1"/>
</dbReference>
<dbReference type="EMBL" id="KI397522">
    <property type="protein sequence ID" value="ERM93990.1"/>
    <property type="molecule type" value="Genomic_DNA"/>
</dbReference>
<name>W1NFN4_AMBTC</name>
<evidence type="ECO:0008006" key="3">
    <source>
        <dbReference type="Google" id="ProtNLM"/>
    </source>
</evidence>
<accession>W1NFN4</accession>